<protein>
    <recommendedName>
        <fullName evidence="3">FCP1 homology domain-containing protein</fullName>
    </recommendedName>
</protein>
<dbReference type="EMBL" id="VAHF01000012">
    <property type="protein sequence ID" value="TXG48625.1"/>
    <property type="molecule type" value="Genomic_DNA"/>
</dbReference>
<gene>
    <name evidence="1" type="ORF">EZV62_024500</name>
</gene>
<organism evidence="1 2">
    <name type="scientific">Acer yangbiense</name>
    <dbReference type="NCBI Taxonomy" id="1000413"/>
    <lineage>
        <taxon>Eukaryota</taxon>
        <taxon>Viridiplantae</taxon>
        <taxon>Streptophyta</taxon>
        <taxon>Embryophyta</taxon>
        <taxon>Tracheophyta</taxon>
        <taxon>Spermatophyta</taxon>
        <taxon>Magnoliopsida</taxon>
        <taxon>eudicotyledons</taxon>
        <taxon>Gunneridae</taxon>
        <taxon>Pentapetalae</taxon>
        <taxon>rosids</taxon>
        <taxon>malvids</taxon>
        <taxon>Sapindales</taxon>
        <taxon>Sapindaceae</taxon>
        <taxon>Hippocastanoideae</taxon>
        <taxon>Acereae</taxon>
        <taxon>Acer</taxon>
    </lineage>
</organism>
<dbReference type="SUPFAM" id="SSF56784">
    <property type="entry name" value="HAD-like"/>
    <property type="match status" value="1"/>
</dbReference>
<proteinExistence type="predicted"/>
<dbReference type="Gene3D" id="3.40.50.1000">
    <property type="entry name" value="HAD superfamily/HAD-like"/>
    <property type="match status" value="1"/>
</dbReference>
<name>A0A5C7GVU0_9ROSI</name>
<dbReference type="Proteomes" id="UP000323000">
    <property type="component" value="Chromosome 12"/>
</dbReference>
<dbReference type="SFLD" id="SFLDS00003">
    <property type="entry name" value="Haloacid_Dehalogenase"/>
    <property type="match status" value="1"/>
</dbReference>
<evidence type="ECO:0000313" key="1">
    <source>
        <dbReference type="EMBL" id="TXG48625.1"/>
    </source>
</evidence>
<dbReference type="InterPro" id="IPR036412">
    <property type="entry name" value="HAD-like_sf"/>
</dbReference>
<evidence type="ECO:0000313" key="2">
    <source>
        <dbReference type="Proteomes" id="UP000323000"/>
    </source>
</evidence>
<keyword evidence="2" id="KW-1185">Reference proteome</keyword>
<dbReference type="InterPro" id="IPR023214">
    <property type="entry name" value="HAD_sf"/>
</dbReference>
<dbReference type="Pfam" id="PF00702">
    <property type="entry name" value="Hydrolase"/>
    <property type="match status" value="1"/>
</dbReference>
<dbReference type="OrthoDB" id="2012566at2759"/>
<dbReference type="NCBIfam" id="TIGR01509">
    <property type="entry name" value="HAD-SF-IA-v3"/>
    <property type="match status" value="1"/>
</dbReference>
<dbReference type="PANTHER" id="PTHR43611:SF3">
    <property type="entry name" value="FLAVIN MONONUCLEOTIDE HYDROLASE 1, CHLOROPLATIC"/>
    <property type="match status" value="1"/>
</dbReference>
<dbReference type="AlphaFoldDB" id="A0A5C7GVU0"/>
<dbReference type="PANTHER" id="PTHR43611">
    <property type="entry name" value="ALPHA-D-GLUCOSE 1-PHOSPHATE PHOSPHATASE"/>
    <property type="match status" value="1"/>
</dbReference>
<dbReference type="InterPro" id="IPR006439">
    <property type="entry name" value="HAD-SF_hydro_IA"/>
</dbReference>
<evidence type="ECO:0008006" key="3">
    <source>
        <dbReference type="Google" id="ProtNLM"/>
    </source>
</evidence>
<dbReference type="SFLD" id="SFLDG01129">
    <property type="entry name" value="C1.5:_HAD__Beta-PGM__Phosphata"/>
    <property type="match status" value="1"/>
</dbReference>
<comment type="caution">
    <text evidence="1">The sequence shown here is derived from an EMBL/GenBank/DDBJ whole genome shotgun (WGS) entry which is preliminary data.</text>
</comment>
<accession>A0A5C7GVU0</accession>
<sequence>MAVCLWLRTRTISIPQRPLKTSSKFAIKMSLNLDSTQDNRARRLPVLLFDIMDTIVRDPFYQDVPAFFGMSMKELIECKHPTAWLEFEKGMINEMELARKFFKDGRPFDLEGLKDCMIRGYSYIEGVKELLHELKEKNYEMHAFTNYPIWYQMIEDKLKISHYLSWTFCSCVSGKRKPDPDFYLEAVRHLKVDPADCIFIDDRLKNIEAAVEVGIVGLHFKNTDLLRNDLSQMGINISKSESHRTQNQPQLSE</sequence>
<reference evidence="2" key="1">
    <citation type="journal article" date="2019" name="Gigascience">
        <title>De novo genome assembly of the endangered Acer yangbiense, a plant species with extremely small populations endemic to Yunnan Province, China.</title>
        <authorList>
            <person name="Yang J."/>
            <person name="Wariss H.M."/>
            <person name="Tao L."/>
            <person name="Zhang R."/>
            <person name="Yun Q."/>
            <person name="Hollingsworth P."/>
            <person name="Dao Z."/>
            <person name="Luo G."/>
            <person name="Guo H."/>
            <person name="Ma Y."/>
            <person name="Sun W."/>
        </authorList>
    </citation>
    <scope>NUCLEOTIDE SEQUENCE [LARGE SCALE GENOMIC DNA]</scope>
    <source>
        <strain evidence="2">cv. Malutang</strain>
    </source>
</reference>